<dbReference type="Gene3D" id="2.30.29.30">
    <property type="entry name" value="Pleckstrin-homology domain (PH domain)/Phosphotyrosine-binding domain (PTB)"/>
    <property type="match status" value="1"/>
</dbReference>
<protein>
    <submittedName>
        <fullName evidence="8">Ezrin-like</fullName>
    </submittedName>
</protein>
<evidence type="ECO:0000256" key="5">
    <source>
        <dbReference type="SAM" id="Coils"/>
    </source>
</evidence>
<dbReference type="PRINTS" id="PR00661">
    <property type="entry name" value="ERMFAMILY"/>
</dbReference>
<dbReference type="SUPFAM" id="SSF54236">
    <property type="entry name" value="Ubiquitin-like"/>
    <property type="match status" value="1"/>
</dbReference>
<evidence type="ECO:0000256" key="2">
    <source>
        <dbReference type="ARBA" id="ARBA00022475"/>
    </source>
</evidence>
<keyword evidence="3" id="KW-0472">Membrane</keyword>
<dbReference type="PROSITE" id="PS00660">
    <property type="entry name" value="FERM_1"/>
    <property type="match status" value="1"/>
</dbReference>
<dbReference type="Pfam" id="PF09379">
    <property type="entry name" value="FERM_N"/>
    <property type="match status" value="1"/>
</dbReference>
<evidence type="ECO:0000256" key="1">
    <source>
        <dbReference type="ARBA" id="ARBA00004202"/>
    </source>
</evidence>
<feature type="domain" description="FERM" evidence="7">
    <location>
        <begin position="5"/>
        <end position="295"/>
    </location>
</feature>
<dbReference type="SUPFAM" id="SSF50729">
    <property type="entry name" value="PH domain-like"/>
    <property type="match status" value="1"/>
</dbReference>
<dbReference type="InterPro" id="IPR019748">
    <property type="entry name" value="FERM_central"/>
</dbReference>
<keyword evidence="2" id="KW-1003">Cell membrane</keyword>
<evidence type="ECO:0000313" key="8">
    <source>
        <dbReference type="Ensembl" id="ENSSANP00000038094.1"/>
    </source>
</evidence>
<keyword evidence="5" id="KW-0175">Coiled coil</keyword>
<dbReference type="Gene3D" id="3.10.20.90">
    <property type="entry name" value="Phosphatidylinositol 3-kinase Catalytic Subunit, Chain A, domain 1"/>
    <property type="match status" value="1"/>
</dbReference>
<feature type="binding site" evidence="4">
    <location>
        <position position="278"/>
    </location>
    <ligand>
        <name>a 1,2-diacyl-sn-glycero-3-phospho-(1D-myo-inositol)</name>
        <dbReference type="ChEBI" id="CHEBI:57880"/>
    </ligand>
</feature>
<dbReference type="SUPFAM" id="SSF48678">
    <property type="entry name" value="Moesin tail domain"/>
    <property type="match status" value="1"/>
</dbReference>
<sequence length="553" mass="65144">MPKPVNVRVTTMDAELEFAVQPSTTGKQLFDQVVKTIGLREIWYFGLQCMDSKGYLTWLKLDKKVSSQDVKKENPLQFKFRAKFFPEDVTDELIQDITQKLFFMQVKDGILSDEIYCPPETAVLLASYSVQAKFGDFSKEVHRPGYLTSDRLLPQRVLDQHKLSRDQWEERIQVWHEEHRGMLKEDAMLEYLKIAQDLEMYGVNYFDIKNKKGTPLWLGVDALGLNIYEKEDKLTPKIGFPWSEIRNISFNDKKFVIKPIDKKAPDFVFYSPRLRINKRILQLCMGNHELYMRRRKPDTIEVQQMKAQAREEKQHKQMERAQLEGEKKRREAIEREKEQMEKEKQDLVMRLYQFEEKTKKAEKDLQEQMQRAMQLDRERRLAEEEAARLEAERQAALFAKEELARQAQDQLKSQEQLVRAQEAQHDLVKTREELHTVMTTPPPPPPPPAYEPDENEFEDGESNSSYSADLPTGGINDHRYEEQRITEAEKNERVQKQLLALTSELSQARDDTKKTPNDLLHTENMRAGRDKYKTLRQIRQGNTKQRIDEFEAL</sequence>
<dbReference type="SMART" id="SM01196">
    <property type="entry name" value="FERM_C"/>
    <property type="match status" value="1"/>
</dbReference>
<evidence type="ECO:0000259" key="7">
    <source>
        <dbReference type="PROSITE" id="PS50057"/>
    </source>
</evidence>
<dbReference type="InterPro" id="IPR011174">
    <property type="entry name" value="ERM"/>
</dbReference>
<dbReference type="PRINTS" id="PR00935">
    <property type="entry name" value="BAND41"/>
</dbReference>
<dbReference type="FunFam" id="1.20.5.450:FF:000001">
    <property type="entry name" value="radixin isoform X2"/>
    <property type="match status" value="1"/>
</dbReference>
<dbReference type="CDD" id="cd14473">
    <property type="entry name" value="FERM_B-lobe"/>
    <property type="match status" value="1"/>
</dbReference>
<dbReference type="PROSITE" id="PS00661">
    <property type="entry name" value="FERM_2"/>
    <property type="match status" value="1"/>
</dbReference>
<dbReference type="Pfam" id="PF00373">
    <property type="entry name" value="FERM_M"/>
    <property type="match status" value="1"/>
</dbReference>
<comment type="subcellular location">
    <subcellularLocation>
        <location evidence="1">Cell membrane</location>
        <topology evidence="1">Peripheral membrane protein</topology>
    </subcellularLocation>
</comment>
<dbReference type="InterPro" id="IPR029071">
    <property type="entry name" value="Ubiquitin-like_domsf"/>
</dbReference>
<dbReference type="PROSITE" id="PS50057">
    <property type="entry name" value="FERM_3"/>
    <property type="match status" value="1"/>
</dbReference>
<dbReference type="Pfam" id="PF00769">
    <property type="entry name" value="ERM_C"/>
    <property type="match status" value="1"/>
</dbReference>
<dbReference type="InterPro" id="IPR018979">
    <property type="entry name" value="FERM_N"/>
</dbReference>
<dbReference type="InterPro" id="IPR000299">
    <property type="entry name" value="FERM_domain"/>
</dbReference>
<evidence type="ECO:0000256" key="6">
    <source>
        <dbReference type="SAM" id="MobiDB-lite"/>
    </source>
</evidence>
<dbReference type="InterPro" id="IPR000798">
    <property type="entry name" value="Ez/rad/moesin-like"/>
</dbReference>
<dbReference type="SMART" id="SM00295">
    <property type="entry name" value="B41"/>
    <property type="match status" value="1"/>
</dbReference>
<dbReference type="CDD" id="cd13194">
    <property type="entry name" value="FERM_C_ERM"/>
    <property type="match status" value="1"/>
</dbReference>
<reference evidence="8" key="2">
    <citation type="submission" date="2025-09" db="UniProtKB">
        <authorList>
            <consortium name="Ensembl"/>
        </authorList>
    </citation>
    <scope>IDENTIFICATION</scope>
</reference>
<feature type="compositionally biased region" description="Basic and acidic residues" evidence="6">
    <location>
        <begin position="507"/>
        <end position="530"/>
    </location>
</feature>
<dbReference type="GO" id="GO:0005886">
    <property type="term" value="C:plasma membrane"/>
    <property type="evidence" value="ECO:0007669"/>
    <property type="project" value="UniProtKB-SubCell"/>
</dbReference>
<evidence type="ECO:0000313" key="9">
    <source>
        <dbReference type="Proteomes" id="UP000472260"/>
    </source>
</evidence>
<feature type="binding site" evidence="4">
    <location>
        <begin position="60"/>
        <end position="63"/>
    </location>
    <ligand>
        <name>a 1,2-diacyl-sn-glycero-3-phospho-(1D-myo-inositol)</name>
        <dbReference type="ChEBI" id="CHEBI:57880"/>
    </ligand>
</feature>
<reference evidence="8" key="1">
    <citation type="submission" date="2025-08" db="UniProtKB">
        <authorList>
            <consortium name="Ensembl"/>
        </authorList>
    </citation>
    <scope>IDENTIFICATION</scope>
</reference>
<dbReference type="Gene3D" id="1.20.5.450">
    <property type="match status" value="1"/>
</dbReference>
<dbReference type="InterPro" id="IPR008954">
    <property type="entry name" value="Moesin_tail_sf"/>
</dbReference>
<dbReference type="Pfam" id="PF09380">
    <property type="entry name" value="FERM_C"/>
    <property type="match status" value="1"/>
</dbReference>
<feature type="compositionally biased region" description="Acidic residues" evidence="6">
    <location>
        <begin position="451"/>
        <end position="461"/>
    </location>
</feature>
<dbReference type="Gene3D" id="1.20.80.10">
    <property type="match status" value="1"/>
</dbReference>
<dbReference type="Proteomes" id="UP000472260">
    <property type="component" value="Unassembled WGS sequence"/>
</dbReference>
<keyword evidence="9" id="KW-1185">Reference proteome</keyword>
<dbReference type="InterPro" id="IPR019749">
    <property type="entry name" value="Band_41_domain"/>
</dbReference>
<feature type="region of interest" description="Disordered" evidence="6">
    <location>
        <begin position="436"/>
        <end position="476"/>
    </location>
</feature>
<dbReference type="InterPro" id="IPR014352">
    <property type="entry name" value="FERM/acyl-CoA-bd_prot_sf"/>
</dbReference>
<dbReference type="FunFam" id="2.30.29.30:FF:000003">
    <property type="entry name" value="Radixin isoform 1"/>
    <property type="match status" value="1"/>
</dbReference>
<dbReference type="InterPro" id="IPR046810">
    <property type="entry name" value="ERM_helical"/>
</dbReference>
<evidence type="ECO:0000256" key="4">
    <source>
        <dbReference type="PIRSR" id="PIRSR002305-1"/>
    </source>
</evidence>
<feature type="compositionally biased region" description="Pro residues" evidence="6">
    <location>
        <begin position="440"/>
        <end position="450"/>
    </location>
</feature>
<dbReference type="PIRSF" id="PIRSF002305">
    <property type="entry name" value="ERM"/>
    <property type="match status" value="1"/>
</dbReference>
<feature type="coiled-coil region" evidence="5">
    <location>
        <begin position="302"/>
        <end position="424"/>
    </location>
</feature>
<dbReference type="InterPro" id="IPR035963">
    <property type="entry name" value="FERM_2"/>
</dbReference>
<dbReference type="GO" id="GO:0003779">
    <property type="term" value="F:actin binding"/>
    <property type="evidence" value="ECO:0007669"/>
    <property type="project" value="InterPro"/>
</dbReference>
<evidence type="ECO:0000256" key="3">
    <source>
        <dbReference type="ARBA" id="ARBA00023136"/>
    </source>
</evidence>
<dbReference type="InterPro" id="IPR018980">
    <property type="entry name" value="FERM_PH-like_C"/>
</dbReference>
<dbReference type="InterPro" id="IPR011993">
    <property type="entry name" value="PH-like_dom_sf"/>
</dbReference>
<dbReference type="PANTHER" id="PTHR23281">
    <property type="entry name" value="MERLIN/MOESIN/EZRIN/RADIXIN"/>
    <property type="match status" value="1"/>
</dbReference>
<feature type="region of interest" description="Disordered" evidence="6">
    <location>
        <begin position="503"/>
        <end position="530"/>
    </location>
</feature>
<dbReference type="FunFam" id="1.20.80.10:FF:000002">
    <property type="entry name" value="radixin isoform X1"/>
    <property type="match status" value="1"/>
</dbReference>
<dbReference type="InterPro" id="IPR011259">
    <property type="entry name" value="ERM_C_dom"/>
</dbReference>
<dbReference type="SUPFAM" id="SSF47031">
    <property type="entry name" value="Second domain of FERM"/>
    <property type="match status" value="1"/>
</dbReference>
<dbReference type="InterPro" id="IPR019747">
    <property type="entry name" value="FERM_CS"/>
</dbReference>
<dbReference type="Ensembl" id="ENSSANT00000040538.1">
    <property type="protein sequence ID" value="ENSSANP00000038094.1"/>
    <property type="gene ID" value="ENSSANG00000019207.1"/>
</dbReference>
<dbReference type="FunFam" id="3.10.20.90:FF:000013">
    <property type="entry name" value="radixin isoform X1"/>
    <property type="match status" value="1"/>
</dbReference>
<dbReference type="Gene3D" id="6.10.360.10">
    <property type="match status" value="1"/>
</dbReference>
<accession>A0A671MX38</accession>
<name>A0A671MX38_9TELE</name>
<dbReference type="AlphaFoldDB" id="A0A671MX38"/>
<proteinExistence type="predicted"/>
<gene>
    <name evidence="8" type="primary">LOC107659875</name>
</gene>
<dbReference type="InterPro" id="IPR041789">
    <property type="entry name" value="ERM_FERM_C"/>
</dbReference>
<organism evidence="8 9">
    <name type="scientific">Sinocyclocheilus anshuiensis</name>
    <dbReference type="NCBI Taxonomy" id="1608454"/>
    <lineage>
        <taxon>Eukaryota</taxon>
        <taxon>Metazoa</taxon>
        <taxon>Chordata</taxon>
        <taxon>Craniata</taxon>
        <taxon>Vertebrata</taxon>
        <taxon>Euteleostomi</taxon>
        <taxon>Actinopterygii</taxon>
        <taxon>Neopterygii</taxon>
        <taxon>Teleostei</taxon>
        <taxon>Ostariophysi</taxon>
        <taxon>Cypriniformes</taxon>
        <taxon>Cyprinidae</taxon>
        <taxon>Cyprininae</taxon>
        <taxon>Sinocyclocheilus</taxon>
    </lineage>
</organism>
<dbReference type="Pfam" id="PF20492">
    <property type="entry name" value="ERM_helical"/>
    <property type="match status" value="1"/>
</dbReference>